<evidence type="ECO:0000313" key="2">
    <source>
        <dbReference type="EMBL" id="KAJ4326552.1"/>
    </source>
</evidence>
<dbReference type="Pfam" id="PF01636">
    <property type="entry name" value="APH"/>
    <property type="match status" value="1"/>
</dbReference>
<sequence length="325" mass="37588">MNPSPDLARVHEQLADIYIQLRGLEFPEIGALGMPTAESGIAIRHRPLPIEVVLQEAENLGPTAFFPEKKTFKTAREYIKALVQLGHNRLVKAQDPDLGSFEVASRVALAHSEFYRHMQTVWQWGKKSEPFVLMHGDLTLHGNNLLWDDKLNLVAVLDWEWCYAVPVSFFVPPAWLIGFHPNPIRELCRSSISFLCETKALHASIEASPQQSALKKEWQDLPWEPHCALVLALLYPEAVDDVYWESFIYRFYSPDGEEVAEERLATFLEEPGVKGFLNRRVDEQKRYDEKYERYVREHGEPRACRCLGCERERQSFEILQELPRL</sequence>
<dbReference type="InterPro" id="IPR011009">
    <property type="entry name" value="Kinase-like_dom_sf"/>
</dbReference>
<keyword evidence="3" id="KW-1185">Reference proteome</keyword>
<dbReference type="EMBL" id="JAPEUR010000041">
    <property type="protein sequence ID" value="KAJ4326552.1"/>
    <property type="molecule type" value="Genomic_DNA"/>
</dbReference>
<dbReference type="InterPro" id="IPR051678">
    <property type="entry name" value="AGP_Transferase"/>
</dbReference>
<accession>A0A9W9BSI8</accession>
<evidence type="ECO:0000259" key="1">
    <source>
        <dbReference type="Pfam" id="PF01636"/>
    </source>
</evidence>
<organism evidence="2 3">
    <name type="scientific">Fusarium piperis</name>
    <dbReference type="NCBI Taxonomy" id="1435070"/>
    <lineage>
        <taxon>Eukaryota</taxon>
        <taxon>Fungi</taxon>
        <taxon>Dikarya</taxon>
        <taxon>Ascomycota</taxon>
        <taxon>Pezizomycotina</taxon>
        <taxon>Sordariomycetes</taxon>
        <taxon>Hypocreomycetidae</taxon>
        <taxon>Hypocreales</taxon>
        <taxon>Nectriaceae</taxon>
        <taxon>Fusarium</taxon>
        <taxon>Fusarium solani species complex</taxon>
    </lineage>
</organism>
<dbReference type="PANTHER" id="PTHR21310:SF37">
    <property type="entry name" value="AMINOGLYCOSIDE PHOSPHOTRANSFERASE DOMAIN-CONTAINING PROTEIN"/>
    <property type="match status" value="1"/>
</dbReference>
<comment type="caution">
    <text evidence="2">The sequence shown here is derived from an EMBL/GenBank/DDBJ whole genome shotgun (WGS) entry which is preliminary data.</text>
</comment>
<dbReference type="OrthoDB" id="10003767at2759"/>
<dbReference type="AlphaFoldDB" id="A0A9W9BSI8"/>
<dbReference type="PANTHER" id="PTHR21310">
    <property type="entry name" value="AMINOGLYCOSIDE PHOSPHOTRANSFERASE-RELATED-RELATED"/>
    <property type="match status" value="1"/>
</dbReference>
<reference evidence="2" key="1">
    <citation type="submission" date="2022-10" db="EMBL/GenBank/DDBJ databases">
        <title>Tapping the CABI collections for fungal endophytes: first genome assemblies for Collariella, Neodidymelliopsis, Ascochyta clinopodiicola, Didymella pomorum, Didymosphaeria variabile, Neocosmospora piperis and Neocucurbitaria cava.</title>
        <authorList>
            <person name="Hill R."/>
        </authorList>
    </citation>
    <scope>NUCLEOTIDE SEQUENCE</scope>
    <source>
        <strain evidence="2">IMI 366586</strain>
    </source>
</reference>
<dbReference type="InterPro" id="IPR002575">
    <property type="entry name" value="Aminoglycoside_PTrfase"/>
</dbReference>
<protein>
    <recommendedName>
        <fullName evidence="1">Aminoglycoside phosphotransferase domain-containing protein</fullName>
    </recommendedName>
</protein>
<dbReference type="Gene3D" id="3.90.1200.10">
    <property type="match status" value="1"/>
</dbReference>
<gene>
    <name evidence="2" type="ORF">N0V84_003077</name>
</gene>
<dbReference type="Proteomes" id="UP001140502">
    <property type="component" value="Unassembled WGS sequence"/>
</dbReference>
<evidence type="ECO:0000313" key="3">
    <source>
        <dbReference type="Proteomes" id="UP001140502"/>
    </source>
</evidence>
<proteinExistence type="predicted"/>
<name>A0A9W9BSI8_9HYPO</name>
<feature type="domain" description="Aminoglycoside phosphotransferase" evidence="1">
    <location>
        <begin position="87"/>
        <end position="161"/>
    </location>
</feature>
<dbReference type="SUPFAM" id="SSF56112">
    <property type="entry name" value="Protein kinase-like (PK-like)"/>
    <property type="match status" value="1"/>
</dbReference>